<dbReference type="RefSeq" id="WP_033520145.1">
    <property type="nucleotide sequence ID" value="NZ_JDUS01000001.1"/>
</dbReference>
<comment type="caution">
    <text evidence="2">The sequence shown here is derived from an EMBL/GenBank/DDBJ whole genome shotgun (WGS) entry which is preliminary data.</text>
</comment>
<dbReference type="Proteomes" id="UP000029096">
    <property type="component" value="Unassembled WGS sequence"/>
</dbReference>
<protein>
    <recommendedName>
        <fullName evidence="4">Rod shape-determining protein RodA</fullName>
    </recommendedName>
</protein>
<dbReference type="STRING" id="1437606.BBOH_0035"/>
<sequence>MNKKRHPYVSEEQEGKPVFEWIVAALVAIATSFAVMGHIRAATVIIALTAIIIGVFRLVLGQRSPWKARSVGFDAFISISFGLGLLLVYFSIQMMM</sequence>
<keyword evidence="1" id="KW-1133">Transmembrane helix</keyword>
<organism evidence="2 3">
    <name type="scientific">Bifidobacterium bohemicum DSM 22767</name>
    <dbReference type="NCBI Taxonomy" id="1437606"/>
    <lineage>
        <taxon>Bacteria</taxon>
        <taxon>Bacillati</taxon>
        <taxon>Actinomycetota</taxon>
        <taxon>Actinomycetes</taxon>
        <taxon>Bifidobacteriales</taxon>
        <taxon>Bifidobacteriaceae</taxon>
        <taxon>Bifidobacterium</taxon>
    </lineage>
</organism>
<accession>A0A086ZJ66</accession>
<dbReference type="eggNOG" id="ENOG5031P9H">
    <property type="taxonomic scope" value="Bacteria"/>
</dbReference>
<dbReference type="AlphaFoldDB" id="A0A086ZJ66"/>
<reference evidence="2 3" key="1">
    <citation type="submission" date="2014-03" db="EMBL/GenBank/DDBJ databases">
        <title>Genomics of Bifidobacteria.</title>
        <authorList>
            <person name="Ventura M."/>
            <person name="Milani C."/>
            <person name="Lugli G.A."/>
        </authorList>
    </citation>
    <scope>NUCLEOTIDE SEQUENCE [LARGE SCALE GENOMIC DNA]</scope>
    <source>
        <strain evidence="2 3">DSM 22767</strain>
    </source>
</reference>
<evidence type="ECO:0000313" key="3">
    <source>
        <dbReference type="Proteomes" id="UP000029096"/>
    </source>
</evidence>
<feature type="transmembrane region" description="Helical" evidence="1">
    <location>
        <begin position="41"/>
        <end position="60"/>
    </location>
</feature>
<dbReference type="EMBL" id="JGYP01000001">
    <property type="protein sequence ID" value="KFI46566.1"/>
    <property type="molecule type" value="Genomic_DNA"/>
</dbReference>
<name>A0A086ZJ66_9BIFI</name>
<dbReference type="OrthoDB" id="3239627at2"/>
<evidence type="ECO:0008006" key="4">
    <source>
        <dbReference type="Google" id="ProtNLM"/>
    </source>
</evidence>
<keyword evidence="3" id="KW-1185">Reference proteome</keyword>
<evidence type="ECO:0000256" key="1">
    <source>
        <dbReference type="SAM" id="Phobius"/>
    </source>
</evidence>
<gene>
    <name evidence="2" type="ORF">BBOH_0035</name>
</gene>
<proteinExistence type="predicted"/>
<evidence type="ECO:0000313" key="2">
    <source>
        <dbReference type="EMBL" id="KFI46566.1"/>
    </source>
</evidence>
<keyword evidence="1" id="KW-0812">Transmembrane</keyword>
<feature type="transmembrane region" description="Helical" evidence="1">
    <location>
        <begin position="72"/>
        <end position="92"/>
    </location>
</feature>
<keyword evidence="1" id="KW-0472">Membrane</keyword>